<dbReference type="PANTHER" id="PTHR34298">
    <property type="entry name" value="SEGREGATION AND CONDENSATION PROTEIN B"/>
    <property type="match status" value="1"/>
</dbReference>
<keyword evidence="6" id="KW-1185">Reference proteome</keyword>
<protein>
    <submittedName>
        <fullName evidence="5">SMC-Scp complex subunit ScpB</fullName>
    </submittedName>
</protein>
<evidence type="ECO:0000313" key="6">
    <source>
        <dbReference type="Proteomes" id="UP000784128"/>
    </source>
</evidence>
<dbReference type="SUPFAM" id="SSF46785">
    <property type="entry name" value="Winged helix' DNA-binding domain"/>
    <property type="match status" value="2"/>
</dbReference>
<dbReference type="InterPro" id="IPR036388">
    <property type="entry name" value="WH-like_DNA-bd_sf"/>
</dbReference>
<dbReference type="InterPro" id="IPR036390">
    <property type="entry name" value="WH_DNA-bd_sf"/>
</dbReference>
<keyword evidence="2" id="KW-0132">Cell division</keyword>
<dbReference type="Pfam" id="PF04079">
    <property type="entry name" value="SMC_ScpB"/>
    <property type="match status" value="1"/>
</dbReference>
<proteinExistence type="predicted"/>
<accession>A0ABS5U7D0</accession>
<dbReference type="Gene3D" id="1.10.10.10">
    <property type="entry name" value="Winged helix-like DNA-binding domain superfamily/Winged helix DNA-binding domain"/>
    <property type="match status" value="2"/>
</dbReference>
<evidence type="ECO:0000256" key="3">
    <source>
        <dbReference type="ARBA" id="ARBA00022829"/>
    </source>
</evidence>
<name>A0ABS5U7D0_9BACT</name>
<comment type="caution">
    <text evidence="5">The sequence shown here is derived from an EMBL/GenBank/DDBJ whole genome shotgun (WGS) entry which is preliminary data.</text>
</comment>
<reference evidence="5 6" key="1">
    <citation type="submission" date="2021-05" db="EMBL/GenBank/DDBJ databases">
        <title>The draft genome of Geobacter chapellei DSM 13688.</title>
        <authorList>
            <person name="Xu Z."/>
            <person name="Masuda Y."/>
            <person name="Itoh H."/>
            <person name="Senoo K."/>
        </authorList>
    </citation>
    <scope>NUCLEOTIDE SEQUENCE [LARGE SCALE GENOMIC DNA]</scope>
    <source>
        <strain evidence="5 6">DSM 13688</strain>
    </source>
</reference>
<organism evidence="5 6">
    <name type="scientific">Pelotalea chapellei</name>
    <dbReference type="NCBI Taxonomy" id="44671"/>
    <lineage>
        <taxon>Bacteria</taxon>
        <taxon>Pseudomonadati</taxon>
        <taxon>Thermodesulfobacteriota</taxon>
        <taxon>Desulfuromonadia</taxon>
        <taxon>Geobacterales</taxon>
        <taxon>Geobacteraceae</taxon>
        <taxon>Pelotalea</taxon>
    </lineage>
</organism>
<dbReference type="PANTHER" id="PTHR34298:SF2">
    <property type="entry name" value="SEGREGATION AND CONDENSATION PROTEIN B"/>
    <property type="match status" value="1"/>
</dbReference>
<evidence type="ECO:0000256" key="1">
    <source>
        <dbReference type="ARBA" id="ARBA00022490"/>
    </source>
</evidence>
<dbReference type="RefSeq" id="WP_214297418.1">
    <property type="nucleotide sequence ID" value="NZ_JAHDYS010000005.1"/>
</dbReference>
<keyword evidence="1" id="KW-0963">Cytoplasm</keyword>
<keyword evidence="3" id="KW-0159">Chromosome partition</keyword>
<evidence type="ECO:0000256" key="4">
    <source>
        <dbReference type="ARBA" id="ARBA00023306"/>
    </source>
</evidence>
<dbReference type="InterPro" id="IPR005234">
    <property type="entry name" value="ScpB_csome_segregation"/>
</dbReference>
<dbReference type="NCBIfam" id="TIGR00281">
    <property type="entry name" value="SMC-Scp complex subunit ScpB"/>
    <property type="match status" value="1"/>
</dbReference>
<sequence length="206" mass="23096">MSLSAIVESIIFAAETPLSLDRLCDLLQEFERSELKSCLIDLAAFHEGRGGGFHLVEVAGGWQFRTRSEFQDYIVRHVRTRSAKFSPSALETLAIIAYRQPITRAEVEYLRGVDCGGVIKTLLDKKLIRILGKKEIPGRPLIYGTSKEFLETFGLKDLKALPTLKEIQALDETPFMELQEELPLDQNATQNIDTLLPFDTEHSAGS</sequence>
<dbReference type="Proteomes" id="UP000784128">
    <property type="component" value="Unassembled WGS sequence"/>
</dbReference>
<keyword evidence="4" id="KW-0131">Cell cycle</keyword>
<gene>
    <name evidence="5" type="primary">scpB</name>
    <name evidence="5" type="ORF">KJB30_07200</name>
</gene>
<evidence type="ECO:0000313" key="5">
    <source>
        <dbReference type="EMBL" id="MBT1071563.1"/>
    </source>
</evidence>
<dbReference type="PIRSF" id="PIRSF019345">
    <property type="entry name" value="ScpB"/>
    <property type="match status" value="1"/>
</dbReference>
<evidence type="ECO:0000256" key="2">
    <source>
        <dbReference type="ARBA" id="ARBA00022618"/>
    </source>
</evidence>
<dbReference type="EMBL" id="JAHDYS010000005">
    <property type="protein sequence ID" value="MBT1071563.1"/>
    <property type="molecule type" value="Genomic_DNA"/>
</dbReference>